<dbReference type="STRING" id="364200.SAMN04488515_1740"/>
<protein>
    <recommendedName>
        <fullName evidence="3">Transferrin-binding protein B C-lobe/N-lobe beta barrel domain-containing protein</fullName>
    </recommendedName>
</protein>
<sequence>MMRSLTAISAMALLTACGDGQPFYDVDEEGEVPDVQIELDGTDNPNANRSIIRIEPGDGDGNANEKGGGLVRGATYNEDDDVYVFDNLAFDGENQYEPDEVFTTLGGYGVYAADETVPDLLTGGPVDQIVPYRAITGRSGILTEDGDPRTTFAIVRTGGYSSYGFGGFVYARNGDVTLPTSGQAQWEGEYAGIRVFDPLAIFEYTVGDVAIAIDFDDFNSNDGVKGTVSNRRAFTPEGAQVDLFVGNQLLLPDLPFVIQQGIDTLLPTGELSGELRNTRVNNNGELEIYEDGKYYAIIAGDATAGDGGELVGVFVVDSEDPRVNDLFVQETGGFILDRAQP</sequence>
<organism evidence="1 2">
    <name type="scientific">Cognatiyoonia koreensis</name>
    <dbReference type="NCBI Taxonomy" id="364200"/>
    <lineage>
        <taxon>Bacteria</taxon>
        <taxon>Pseudomonadati</taxon>
        <taxon>Pseudomonadota</taxon>
        <taxon>Alphaproteobacteria</taxon>
        <taxon>Rhodobacterales</taxon>
        <taxon>Paracoccaceae</taxon>
        <taxon>Cognatiyoonia</taxon>
    </lineage>
</organism>
<dbReference type="Proteomes" id="UP000199167">
    <property type="component" value="Unassembled WGS sequence"/>
</dbReference>
<dbReference type="RefSeq" id="WP_089992812.1">
    <property type="nucleotide sequence ID" value="NZ_FOIZ01000001.1"/>
</dbReference>
<proteinExistence type="predicted"/>
<dbReference type="PROSITE" id="PS51257">
    <property type="entry name" value="PROKAR_LIPOPROTEIN"/>
    <property type="match status" value="1"/>
</dbReference>
<evidence type="ECO:0000313" key="1">
    <source>
        <dbReference type="EMBL" id="SEW23165.1"/>
    </source>
</evidence>
<dbReference type="AlphaFoldDB" id="A0A1I0Q846"/>
<evidence type="ECO:0000313" key="2">
    <source>
        <dbReference type="Proteomes" id="UP000199167"/>
    </source>
</evidence>
<reference evidence="1 2" key="1">
    <citation type="submission" date="2016-10" db="EMBL/GenBank/DDBJ databases">
        <authorList>
            <person name="de Groot N.N."/>
        </authorList>
    </citation>
    <scope>NUCLEOTIDE SEQUENCE [LARGE SCALE GENOMIC DNA]</scope>
    <source>
        <strain evidence="1 2">DSM 17925</strain>
    </source>
</reference>
<name>A0A1I0Q846_9RHOB</name>
<evidence type="ECO:0008006" key="3">
    <source>
        <dbReference type="Google" id="ProtNLM"/>
    </source>
</evidence>
<gene>
    <name evidence="1" type="ORF">SAMN04488515_1740</name>
</gene>
<keyword evidence="2" id="KW-1185">Reference proteome</keyword>
<accession>A0A1I0Q846</accession>
<dbReference type="EMBL" id="FOIZ01000001">
    <property type="protein sequence ID" value="SEW23165.1"/>
    <property type="molecule type" value="Genomic_DNA"/>
</dbReference>
<dbReference type="OrthoDB" id="7739218at2"/>